<dbReference type="AlphaFoldDB" id="G5K1V0"/>
<feature type="transmembrane region" description="Helical" evidence="1">
    <location>
        <begin position="175"/>
        <end position="196"/>
    </location>
</feature>
<evidence type="ECO:0000313" key="2">
    <source>
        <dbReference type="EMBL" id="EHI70289.1"/>
    </source>
</evidence>
<accession>G5K1V0</accession>
<name>G5K1V0_9STRE</name>
<evidence type="ECO:0000313" key="3">
    <source>
        <dbReference type="Proteomes" id="UP000003330"/>
    </source>
</evidence>
<keyword evidence="1" id="KW-0812">Transmembrane</keyword>
<dbReference type="Proteomes" id="UP000003330">
    <property type="component" value="Unassembled WGS sequence"/>
</dbReference>
<proteinExistence type="predicted"/>
<dbReference type="STRING" id="764299.STRIC_2358"/>
<feature type="transmembrane region" description="Helical" evidence="1">
    <location>
        <begin position="146"/>
        <end position="169"/>
    </location>
</feature>
<keyword evidence="3" id="KW-1185">Reference proteome</keyword>
<feature type="transmembrane region" description="Helical" evidence="1">
    <location>
        <begin position="67"/>
        <end position="87"/>
    </location>
</feature>
<evidence type="ECO:0000256" key="1">
    <source>
        <dbReference type="SAM" id="Phobius"/>
    </source>
</evidence>
<organism evidence="2 3">
    <name type="scientific">Streptococcus ictaluri 707-05</name>
    <dbReference type="NCBI Taxonomy" id="764299"/>
    <lineage>
        <taxon>Bacteria</taxon>
        <taxon>Bacillati</taxon>
        <taxon>Bacillota</taxon>
        <taxon>Bacilli</taxon>
        <taxon>Lactobacillales</taxon>
        <taxon>Streptococcaceae</taxon>
        <taxon>Streptococcus</taxon>
    </lineage>
</organism>
<reference evidence="2 3" key="1">
    <citation type="journal article" date="2014" name="Int. J. Syst. Evol. Microbiol.">
        <title>Phylogenomics and the dynamic genome evolution of the genus Streptococcus.</title>
        <authorList>
            <consortium name="The Broad Institute Genome Sequencing Platform"/>
            <person name="Richards V.P."/>
            <person name="Palmer S.R."/>
            <person name="Pavinski Bitar P.D."/>
            <person name="Qin X."/>
            <person name="Weinstock G.M."/>
            <person name="Highlander S.K."/>
            <person name="Town C.D."/>
            <person name="Burne R.A."/>
            <person name="Stanhope M.J."/>
        </authorList>
    </citation>
    <scope>NUCLEOTIDE SEQUENCE [LARGE SCALE GENOMIC DNA]</scope>
    <source>
        <strain evidence="2 3">707-05</strain>
    </source>
</reference>
<sequence length="218" mass="25033">MSIAKLITLLWKIEGVTFYNQRIYRLQKLPLIGKRIPNRFYHAATVKGLLLLIHIFSSPLKILTLRLCYVVLCLGLGQLTTVILAEYRWYQKPDSLSQTLTYFIIFSLLLSPALSIKLFSVDDVKQIKAIRQFHILPRDYFQANQLLSFGQAFLFHSFTLGLFLAYFGFAFWHGISFTLLVLGLNLGLKCLFLPLYQVKKSKKEDLLNKAILVTHGAS</sequence>
<dbReference type="EMBL" id="AEUX02000005">
    <property type="protein sequence ID" value="EHI70289.1"/>
    <property type="molecule type" value="Genomic_DNA"/>
</dbReference>
<comment type="caution">
    <text evidence="2">The sequence shown here is derived from an EMBL/GenBank/DDBJ whole genome shotgun (WGS) entry which is preliminary data.</text>
</comment>
<feature type="transmembrane region" description="Helical" evidence="1">
    <location>
        <begin position="99"/>
        <end position="119"/>
    </location>
</feature>
<keyword evidence="1" id="KW-1133">Transmembrane helix</keyword>
<dbReference type="OrthoDB" id="1710898at2"/>
<gene>
    <name evidence="2" type="ORF">STRIC_2358</name>
</gene>
<protein>
    <submittedName>
        <fullName evidence="2">Uncharacterized protein</fullName>
    </submittedName>
</protein>
<keyword evidence="1" id="KW-0472">Membrane</keyword>
<dbReference type="RefSeq" id="WP_008088591.1">
    <property type="nucleotide sequence ID" value="NZ_AEUX02000005.1"/>
</dbReference>